<evidence type="ECO:0000313" key="3">
    <source>
        <dbReference type="Proteomes" id="UP001244011"/>
    </source>
</evidence>
<gene>
    <name evidence="2" type="ORF">QBC33DRAFT_585235</name>
</gene>
<keyword evidence="1" id="KW-0732">Signal</keyword>
<accession>A0AAJ0C1K1</accession>
<protein>
    <submittedName>
        <fullName evidence="2">Uncharacterized protein</fullName>
    </submittedName>
</protein>
<evidence type="ECO:0000313" key="2">
    <source>
        <dbReference type="EMBL" id="KAK1768235.1"/>
    </source>
</evidence>
<keyword evidence="3" id="KW-1185">Reference proteome</keyword>
<dbReference type="AlphaFoldDB" id="A0AAJ0C1K1"/>
<name>A0AAJ0C1K1_9PEZI</name>
<evidence type="ECO:0000256" key="1">
    <source>
        <dbReference type="SAM" id="SignalP"/>
    </source>
</evidence>
<dbReference type="EMBL" id="MU839006">
    <property type="protein sequence ID" value="KAK1768235.1"/>
    <property type="molecule type" value="Genomic_DNA"/>
</dbReference>
<feature type="chain" id="PRO_5042518962" evidence="1">
    <location>
        <begin position="17"/>
        <end position="165"/>
    </location>
</feature>
<dbReference type="RefSeq" id="XP_060284448.1">
    <property type="nucleotide sequence ID" value="XM_060431428.1"/>
</dbReference>
<comment type="caution">
    <text evidence="2">The sequence shown here is derived from an EMBL/GenBank/DDBJ whole genome shotgun (WGS) entry which is preliminary data.</text>
</comment>
<dbReference type="Proteomes" id="UP001244011">
    <property type="component" value="Unassembled WGS sequence"/>
</dbReference>
<organism evidence="2 3">
    <name type="scientific">Phialemonium atrogriseum</name>
    <dbReference type="NCBI Taxonomy" id="1093897"/>
    <lineage>
        <taxon>Eukaryota</taxon>
        <taxon>Fungi</taxon>
        <taxon>Dikarya</taxon>
        <taxon>Ascomycota</taxon>
        <taxon>Pezizomycotina</taxon>
        <taxon>Sordariomycetes</taxon>
        <taxon>Sordariomycetidae</taxon>
        <taxon>Cephalothecales</taxon>
        <taxon>Cephalothecaceae</taxon>
        <taxon>Phialemonium</taxon>
    </lineage>
</organism>
<dbReference type="GeneID" id="85314615"/>
<proteinExistence type="predicted"/>
<reference evidence="2" key="1">
    <citation type="submission" date="2023-06" db="EMBL/GenBank/DDBJ databases">
        <title>Genome-scale phylogeny and comparative genomics of the fungal order Sordariales.</title>
        <authorList>
            <consortium name="Lawrence Berkeley National Laboratory"/>
            <person name="Hensen N."/>
            <person name="Bonometti L."/>
            <person name="Westerberg I."/>
            <person name="Brannstrom I.O."/>
            <person name="Guillou S."/>
            <person name="Cros-Aarteil S."/>
            <person name="Calhoun S."/>
            <person name="Haridas S."/>
            <person name="Kuo A."/>
            <person name="Mondo S."/>
            <person name="Pangilinan J."/>
            <person name="Riley R."/>
            <person name="Labutti K."/>
            <person name="Andreopoulos B."/>
            <person name="Lipzen A."/>
            <person name="Chen C."/>
            <person name="Yanf M."/>
            <person name="Daum C."/>
            <person name="Ng V."/>
            <person name="Clum A."/>
            <person name="Steindorff A."/>
            <person name="Ohm R."/>
            <person name="Martin F."/>
            <person name="Silar P."/>
            <person name="Natvig D."/>
            <person name="Lalanne C."/>
            <person name="Gautier V."/>
            <person name="Ament-Velasquez S.L."/>
            <person name="Kruys A."/>
            <person name="Hutchinson M.I."/>
            <person name="Powell A.J."/>
            <person name="Barry K."/>
            <person name="Miller A.N."/>
            <person name="Grigoriev I.V."/>
            <person name="Debuchy R."/>
            <person name="Gladieux P."/>
            <person name="Thoren M.H."/>
            <person name="Johannesson H."/>
        </authorList>
    </citation>
    <scope>NUCLEOTIDE SEQUENCE</scope>
    <source>
        <strain evidence="2">8032-3</strain>
    </source>
</reference>
<sequence>MRTSILSFLLIPLVAALPSQATPRDLTEAELLEKRNTNEGVYLSNCWFYSLGDWASEMEYYSNARSGSQHGELPNDTTTLSSTSRVTWEGVQRCGYYSSSGVTFCSQIASNAASLVTGQYAGPGWNNAHGFDCYKDNGRVLFRTSSGNFNQNEECYSIYYCFSQA</sequence>
<feature type="signal peptide" evidence="1">
    <location>
        <begin position="1"/>
        <end position="16"/>
    </location>
</feature>